<dbReference type="VEuPathDB" id="FungiDB:HMPREF1541_08800"/>
<feature type="region of interest" description="Disordered" evidence="1">
    <location>
        <begin position="562"/>
        <end position="603"/>
    </location>
</feature>
<feature type="compositionally biased region" description="Low complexity" evidence="1">
    <location>
        <begin position="1767"/>
        <end position="1777"/>
    </location>
</feature>
<feature type="region of interest" description="Disordered" evidence="1">
    <location>
        <begin position="73"/>
        <end position="94"/>
    </location>
</feature>
<feature type="compositionally biased region" description="Polar residues" evidence="1">
    <location>
        <begin position="1433"/>
        <end position="1443"/>
    </location>
</feature>
<feature type="region of interest" description="Disordered" evidence="1">
    <location>
        <begin position="1093"/>
        <end position="1147"/>
    </location>
</feature>
<feature type="compositionally biased region" description="Acidic residues" evidence="1">
    <location>
        <begin position="1560"/>
        <end position="1574"/>
    </location>
</feature>
<gene>
    <name evidence="3" type="ORF">HMPREF1541_08800</name>
</gene>
<name>W2RJ56_CYPE1</name>
<feature type="compositionally biased region" description="Basic and acidic residues" evidence="1">
    <location>
        <begin position="1383"/>
        <end position="1392"/>
    </location>
</feature>
<dbReference type="HOGENOM" id="CLU_232566_0_0_1"/>
<feature type="compositionally biased region" description="Basic and acidic residues" evidence="1">
    <location>
        <begin position="185"/>
        <end position="207"/>
    </location>
</feature>
<dbReference type="EMBL" id="KB822725">
    <property type="protein sequence ID" value="ETN36522.1"/>
    <property type="molecule type" value="Genomic_DNA"/>
</dbReference>
<protein>
    <submittedName>
        <fullName evidence="3">Uncharacterized protein</fullName>
    </submittedName>
</protein>
<dbReference type="Proteomes" id="UP000030752">
    <property type="component" value="Unassembled WGS sequence"/>
</dbReference>
<dbReference type="PANTHER" id="PTHR24216:SF8">
    <property type="entry name" value="PAXILLIN, ISOFORM F"/>
    <property type="match status" value="1"/>
</dbReference>
<organism evidence="3 4">
    <name type="scientific">Cyphellophora europaea (strain CBS 101466)</name>
    <name type="common">Phialophora europaea</name>
    <dbReference type="NCBI Taxonomy" id="1220924"/>
    <lineage>
        <taxon>Eukaryota</taxon>
        <taxon>Fungi</taxon>
        <taxon>Dikarya</taxon>
        <taxon>Ascomycota</taxon>
        <taxon>Pezizomycotina</taxon>
        <taxon>Eurotiomycetes</taxon>
        <taxon>Chaetothyriomycetidae</taxon>
        <taxon>Chaetothyriales</taxon>
        <taxon>Cyphellophoraceae</taxon>
        <taxon>Cyphellophora</taxon>
    </lineage>
</organism>
<reference evidence="3 4" key="1">
    <citation type="submission" date="2013-03" db="EMBL/GenBank/DDBJ databases">
        <title>The Genome Sequence of Phialophora europaea CBS 101466.</title>
        <authorList>
            <consortium name="The Broad Institute Genomics Platform"/>
            <person name="Cuomo C."/>
            <person name="de Hoog S."/>
            <person name="Gorbushina A."/>
            <person name="Walker B."/>
            <person name="Young S.K."/>
            <person name="Zeng Q."/>
            <person name="Gargeya S."/>
            <person name="Fitzgerald M."/>
            <person name="Haas B."/>
            <person name="Abouelleil A."/>
            <person name="Allen A.W."/>
            <person name="Alvarado L."/>
            <person name="Arachchi H.M."/>
            <person name="Berlin A.M."/>
            <person name="Chapman S.B."/>
            <person name="Gainer-Dewar J."/>
            <person name="Goldberg J."/>
            <person name="Griggs A."/>
            <person name="Gujja S."/>
            <person name="Hansen M."/>
            <person name="Howarth C."/>
            <person name="Imamovic A."/>
            <person name="Ireland A."/>
            <person name="Larimer J."/>
            <person name="McCowan C."/>
            <person name="Murphy C."/>
            <person name="Pearson M."/>
            <person name="Poon T.W."/>
            <person name="Priest M."/>
            <person name="Roberts A."/>
            <person name="Saif S."/>
            <person name="Shea T."/>
            <person name="Sisk P."/>
            <person name="Sykes S."/>
            <person name="Wortman J."/>
            <person name="Nusbaum C."/>
            <person name="Birren B."/>
        </authorList>
    </citation>
    <scope>NUCLEOTIDE SEQUENCE [LARGE SCALE GENOMIC DNA]</scope>
    <source>
        <strain evidence="3 4">CBS 101466</strain>
    </source>
</reference>
<sequence>MANTVNAAWGLVGIPLIGNTVASVGRIAICNISPGHSFCNNRNPADVFMDPNSVYPEVSIAPTPVMKWQTVTSTETETETRSQQEVRSYTATRTETETRLRLKTVTQMLTTTETTTEKGPTVTDCTLTSFDTVSPSRAPDSHSSANQSSDAWKSPTVWLIILTMFLIGLFFGWQSAFRTKWTRTVPERTSKNDNERESTAVDVESKGQKATSSQHHDCTDHNCSKCREFWAEKGAHNLAKAADGCQQDEETAAILGCLSRVFDNADRCLDRRELADELATELIRLANKNKTRADGLHCTSEDHTRGYRVYQSVAGKEAAQFLKDNTPIIAKTLLADVRPFVNNTILRHWTSRFSQTATGLEQSAGHIYATCPDGVRDPGVRLQRFTRSPDRSRRHSPIASNDRTRRPIRSLLPSRLIGRMHTWTVKEVEDDLLDSGVPKSWIDNHRGTLRASFRKHTTKEAAVSSLRALYQKSPQARDRSHAANETHVVSVQSKKSTEAVSGIPIIKIDTPSEKTTDQQSQQPQPDPIEDSPKQQQLTTSGKDSDDSPLLKKYPAWEQAVRELSLQPEPLRDSSTYSTSKPVEDDHAGEAEPLSSISTTKPEKTPAILEPSASATVPVQDASSTVPIAEQDLAVEVSINVRQVSPATKAVEQATDSIRRPYLEYIGPDHVSCIFGPEIQDYYNAAFPCGHDKVQADATDRLCALHAADLSFKYQMGQQHESAASITKELLLQIFRDNNYTAVKQKRGEENSDTLNEDQIADLVHIAGRDLGLNLAIGVISPPAAGTASVPNMIYCFDSATRPLPSDVLWLYNDNFENHGEALPNGLVRVSHWDGLRPLSAKEVSQQEIAPLETVAQEPVPQYQEIIPQEIVQTQVGQNEVDQIDAQQTKAEQPKLTIEEFDGLDQELAEQQHYQELLENRSLWNGELAEMWFQRSFEPQYPPVEIILERDSMSAIEAAHVSIQNQIPAMSNVTYEELKDIFESQAYKSVLRYRGEPELEDLTADQIADVVYLCGLNYGVILSTGFYHPLSTNTQPVAASIIAFDQSANEYVWLSNDCNKTRCGKIVDPSVVTRWNGLRGQTAEEKELSDLMGWSDGDEAAADDAPLYDQPDDLGFPADNHASPGPVSQVPLSNEQEDTAPTRSCGLGDSVPAITGTAVAMGAPSQEYVISPQHNTPNPAGGNPVLPVVPVASGLDTMGDFSPEDFPPQPLEEGLSQDTTDHYQGLDHGEAMDRFEHTGSAREAFLPGLTEQNGLVASGNYEQSEDFTDMIGVESNGSAQEGWRASEPPEQLLSDIAAVYEEAEDDNDMSGLEPASLAQEAMKPVQEPPLPDIGLPASMPGPDPLRQPAMGDEWMDGIEHVSTVEQTRYVLTQVPSGPQSLPPDKIEPDDYSSHNDDVKEFDNLIMQTADDIMEAYYSQPLEMEPERNGWRPKTANTSDEQQQDLLHASPAFQEPTASGDPSALVEGQDSGLSPVLSVYDGDEDPEDVSDEEITDAISDVGEFSPTNDWQENDADSLPSMASSPMEAPRTLPPSFVPFDDIDRHYVVSPTTCQRNDGQDQFVEDEVVWDDDDDNEPGPHGQPEFLSTAPDYSAPPDDPNAPKPLPYTGPSPAYVPMDYNPKGTNPPPAAQPSPGQGASSSTVLPLPSKYPFPQPNYDDEGDSISDEQSKIQDRPTSPRKIAKPFSRASLFEKSGINPLSLIDTKPTPSPVEPSAPPQAEVPRQKGKRGRSPDGGKAVEIRKAKEDLDPAVTPPQRDLKRKKDLMGQMAPAPDAPASDAGVSEKTSNESRTDTKDSTERNHNELVAEAMAKMDMNAPGPAPVGSALELRDRMAKFTSEQGRALKKLDVDVTKAQKREQNKPSKERDGVFLAHGKIILKRVHKVVGLVEDLVDEWDEVHEDVRPSWFGTEFRRRQIAMLVAALELMAQFASMERRAVTYLAWKNKVRVQWEACEELWTAIGTVPEKSKKGLAKWDGVQTLLKDGQLAYEQLDAGQTEMQKQADEEARQKAIREAEEEGLSDIDAEILGLGVGNEEQERQEEEFSRWRKEVPERDRVKTRAEVEGQERRLKGKAKGKKDSKIKDYANAFQR</sequence>
<feature type="region of interest" description="Disordered" evidence="1">
    <location>
        <begin position="385"/>
        <end position="407"/>
    </location>
</feature>
<feature type="compositionally biased region" description="Acidic residues" evidence="1">
    <location>
        <begin position="1479"/>
        <end position="1493"/>
    </location>
</feature>
<keyword evidence="2" id="KW-0472">Membrane</keyword>
<feature type="region of interest" description="Disordered" evidence="1">
    <location>
        <begin position="185"/>
        <end position="214"/>
    </location>
</feature>
<keyword evidence="2" id="KW-1133">Transmembrane helix</keyword>
<feature type="transmembrane region" description="Helical" evidence="2">
    <location>
        <begin position="156"/>
        <end position="173"/>
    </location>
</feature>
<dbReference type="InParanoid" id="W2RJ56"/>
<feature type="compositionally biased region" description="Polar residues" evidence="1">
    <location>
        <begin position="1129"/>
        <end position="1141"/>
    </location>
</feature>
<feature type="region of interest" description="Disordered" evidence="1">
    <location>
        <begin position="1419"/>
        <end position="1797"/>
    </location>
</feature>
<feature type="region of interest" description="Disordered" evidence="1">
    <location>
        <begin position="2028"/>
        <end position="2087"/>
    </location>
</feature>
<feature type="compositionally biased region" description="Pro residues" evidence="1">
    <location>
        <begin position="1594"/>
        <end position="1607"/>
    </location>
</feature>
<evidence type="ECO:0000313" key="4">
    <source>
        <dbReference type="Proteomes" id="UP000030752"/>
    </source>
</evidence>
<accession>W2RJ56</accession>
<feature type="compositionally biased region" description="Basic and acidic residues" evidence="1">
    <location>
        <begin position="1728"/>
        <end position="1745"/>
    </location>
</feature>
<feature type="compositionally biased region" description="Basic and acidic residues" evidence="1">
    <location>
        <begin position="475"/>
        <end position="484"/>
    </location>
</feature>
<feature type="compositionally biased region" description="Low complexity" evidence="1">
    <location>
        <begin position="1630"/>
        <end position="1639"/>
    </location>
</feature>
<feature type="compositionally biased region" description="Basic and acidic residues" evidence="1">
    <location>
        <begin position="2038"/>
        <end position="2065"/>
    </location>
</feature>
<evidence type="ECO:0000256" key="2">
    <source>
        <dbReference type="SAM" id="Phobius"/>
    </source>
</evidence>
<evidence type="ECO:0000313" key="3">
    <source>
        <dbReference type="EMBL" id="ETN36522.1"/>
    </source>
</evidence>
<feature type="compositionally biased region" description="Pro residues" evidence="1">
    <location>
        <begin position="1705"/>
        <end position="1714"/>
    </location>
</feature>
<evidence type="ECO:0000256" key="1">
    <source>
        <dbReference type="SAM" id="MobiDB-lite"/>
    </source>
</evidence>
<feature type="region of interest" description="Disordered" evidence="1">
    <location>
        <begin position="1373"/>
        <end position="1392"/>
    </location>
</feature>
<proteinExistence type="predicted"/>
<feature type="compositionally biased region" description="Basic and acidic residues" evidence="1">
    <location>
        <begin position="1783"/>
        <end position="1797"/>
    </location>
</feature>
<keyword evidence="4" id="KW-1185">Reference proteome</keyword>
<dbReference type="RefSeq" id="XP_008721340.1">
    <property type="nucleotide sequence ID" value="XM_008723118.1"/>
</dbReference>
<dbReference type="GeneID" id="19976139"/>
<dbReference type="PANTHER" id="PTHR24216">
    <property type="entry name" value="PAXILLIN-RELATED"/>
    <property type="match status" value="1"/>
</dbReference>
<feature type="region of interest" description="Disordered" evidence="1">
    <location>
        <begin position="471"/>
        <end position="549"/>
    </location>
</feature>
<keyword evidence="2" id="KW-0812">Transmembrane</keyword>